<name>A0ABM8CM84_9BURK</name>
<proteinExistence type="predicted"/>
<feature type="signal peptide" evidence="1">
    <location>
        <begin position="1"/>
        <end position="19"/>
    </location>
</feature>
<dbReference type="RefSeq" id="WP_281746187.1">
    <property type="nucleotide sequence ID" value="NZ_AP026974.1"/>
</dbReference>
<evidence type="ECO:0000259" key="2">
    <source>
        <dbReference type="Pfam" id="PF16747"/>
    </source>
</evidence>
<gene>
    <name evidence="3" type="ORF">PKF032_08270</name>
</gene>
<dbReference type="EMBL" id="AP026974">
    <property type="protein sequence ID" value="BDT78939.1"/>
    <property type="molecule type" value="Genomic_DNA"/>
</dbReference>
<feature type="chain" id="PRO_5047279374" description="Surface-adhesin protein E-like domain-containing protein" evidence="1">
    <location>
        <begin position="20"/>
        <end position="126"/>
    </location>
</feature>
<evidence type="ECO:0000313" key="4">
    <source>
        <dbReference type="Proteomes" id="UP001211204"/>
    </source>
</evidence>
<dbReference type="Pfam" id="PF16747">
    <property type="entry name" value="Adhesin_E"/>
    <property type="match status" value="1"/>
</dbReference>
<protein>
    <recommendedName>
        <fullName evidence="2">Surface-adhesin protein E-like domain-containing protein</fullName>
    </recommendedName>
</protein>
<evidence type="ECO:0000256" key="1">
    <source>
        <dbReference type="SAM" id="SignalP"/>
    </source>
</evidence>
<organism evidence="3 4">
    <name type="scientific">Polynucleobacter yangtzensis</name>
    <dbReference type="NCBI Taxonomy" id="1743159"/>
    <lineage>
        <taxon>Bacteria</taxon>
        <taxon>Pseudomonadati</taxon>
        <taxon>Pseudomonadota</taxon>
        <taxon>Betaproteobacteria</taxon>
        <taxon>Burkholderiales</taxon>
        <taxon>Burkholderiaceae</taxon>
        <taxon>Polynucleobacter</taxon>
    </lineage>
</organism>
<reference evidence="3 4" key="1">
    <citation type="submission" date="2022-11" db="EMBL/GenBank/DDBJ databases">
        <title>Complete Genome Sequences of three Polynucleobacter sp. Subcluster PnecC Strains KF022, KF023, and KF032 Isolated from a Shallow Eutrophic Lake in Japan.</title>
        <authorList>
            <person name="Ogata Y."/>
            <person name="Watanabe K."/>
            <person name="Takemine S."/>
            <person name="Shindo C."/>
            <person name="Kurokawa R."/>
            <person name="Suda W."/>
        </authorList>
    </citation>
    <scope>NUCLEOTIDE SEQUENCE [LARGE SCALE GENOMIC DNA]</scope>
    <source>
        <strain evidence="3 4">KF032</strain>
    </source>
</reference>
<accession>A0ABM8CM84</accession>
<keyword evidence="4" id="KW-1185">Reference proteome</keyword>
<dbReference type="Proteomes" id="UP001211204">
    <property type="component" value="Chromosome"/>
</dbReference>
<keyword evidence="1" id="KW-0732">Signal</keyword>
<dbReference type="InterPro" id="IPR031939">
    <property type="entry name" value="Adhesin_E-like"/>
</dbReference>
<sequence length="126" mass="14226">MKKIFTFLILMIGANHAWADWERFGSLANGNIFYMQTGALYRDGNFVKVFIIENKPQLDRFGDRSNKQLVEVDCRGLRTRSLSFASFDGSMATGNPTGYDSKTEPWDYAKPGTVDMKLVKTACAPR</sequence>
<feature type="domain" description="Surface-adhesin protein E-like" evidence="2">
    <location>
        <begin position="21"/>
        <end position="124"/>
    </location>
</feature>
<evidence type="ECO:0000313" key="3">
    <source>
        <dbReference type="EMBL" id="BDT78939.1"/>
    </source>
</evidence>